<sequence length="221" mass="24584">MSLGHIENRHLGSLDAAISSAPRNLLPFADSSVQHATHGQAAHELTRIQVGDPRLQRVIGLIGGRRQVSYEQLKQRSQILFKIIRVLGASHARSACPTIAVDDWEVDLVNVCIEIHKQILDLRDHLIDSSIGTVDLVHCQNDGQVQCERLAKHKARLGKRPLGGINEQYHSIDHGERTLNLAAKVSVARRVNNVDLDFLTSFTRPSNGGVFRKDRDALFTF</sequence>
<organism evidence="1">
    <name type="scientific">freshwater metagenome</name>
    <dbReference type="NCBI Taxonomy" id="449393"/>
    <lineage>
        <taxon>unclassified sequences</taxon>
        <taxon>metagenomes</taxon>
        <taxon>ecological metagenomes</taxon>
    </lineage>
</organism>
<dbReference type="AntiFam" id="ANF00072">
    <property type="entry name" value="Shadow ORF (opposite TypA)"/>
</dbReference>
<accession>A0A6J7FZS7</accession>
<protein>
    <submittedName>
        <fullName evidence="1">Unannotated protein</fullName>
    </submittedName>
</protein>
<reference evidence="1" key="1">
    <citation type="submission" date="2020-05" db="EMBL/GenBank/DDBJ databases">
        <authorList>
            <person name="Chiriac C."/>
            <person name="Salcher M."/>
            <person name="Ghai R."/>
            <person name="Kavagutti S V."/>
        </authorList>
    </citation>
    <scope>NUCLEOTIDE SEQUENCE</scope>
</reference>
<gene>
    <name evidence="1" type="ORF">UFOPK3519_00853</name>
</gene>
<dbReference type="AlphaFoldDB" id="A0A6J7FZS7"/>
<dbReference type="EMBL" id="CAFBMG010000055">
    <property type="protein sequence ID" value="CAB4901452.1"/>
    <property type="molecule type" value="Genomic_DNA"/>
</dbReference>
<name>A0A6J7FZS7_9ZZZZ</name>
<proteinExistence type="predicted"/>
<evidence type="ECO:0000313" key="1">
    <source>
        <dbReference type="EMBL" id="CAB4901452.1"/>
    </source>
</evidence>